<evidence type="ECO:0000313" key="1">
    <source>
        <dbReference type="EMBL" id="KAI8543696.1"/>
    </source>
</evidence>
<proteinExistence type="predicted"/>
<organism evidence="1 2">
    <name type="scientific">Rhododendron molle</name>
    <name type="common">Chinese azalea</name>
    <name type="synonym">Azalea mollis</name>
    <dbReference type="NCBI Taxonomy" id="49168"/>
    <lineage>
        <taxon>Eukaryota</taxon>
        <taxon>Viridiplantae</taxon>
        <taxon>Streptophyta</taxon>
        <taxon>Embryophyta</taxon>
        <taxon>Tracheophyta</taxon>
        <taxon>Spermatophyta</taxon>
        <taxon>Magnoliopsida</taxon>
        <taxon>eudicotyledons</taxon>
        <taxon>Gunneridae</taxon>
        <taxon>Pentapetalae</taxon>
        <taxon>asterids</taxon>
        <taxon>Ericales</taxon>
        <taxon>Ericaceae</taxon>
        <taxon>Ericoideae</taxon>
        <taxon>Rhodoreae</taxon>
        <taxon>Rhododendron</taxon>
    </lineage>
</organism>
<dbReference type="Proteomes" id="UP001062846">
    <property type="component" value="Chromosome 8"/>
</dbReference>
<sequence>MGIPETLDEEAVVSSPSQAQNPFDKTEEQGFDLTSKNDGGFDSNSRGVGVSNVELLSRFIDNEKGIEVVDCNTEESQVKGLKNVDVSVPKEGLIVFENEDIVVEKSVVESSGNGISLFVEVFGPPDGLLELDKPVDLGENVSRGISSNHLYEETGALLSDNGENPSAEVSDMHCSILGVRRVPQNYTIDWEAKAGNEAQEEFKLSIGDLVWVKTKTQSWWPGLIVDPLHAPKDATNSDQRASLLVKYFGNGSCVWCSPLQLKPFVQNFEQMSAQGNSMNFNGAVKKAANEFGSRVKSQMTCSCILKEQNQATFDALLDGNGGSKDSEMENNLCPVEEYSVNQFKPENFVAFVKFLALDISMPGMLEFEATRNRLYAFYRALGHRQLSMHQLRGTTDVKDSAAEDELKRSGDSSDRVLEKSMKDLGKVSGVEVDMGLEKCRRDFSEEWNENTEARNRSAEVAHIDNCQLASPGRTESKVSVTGSDGGSGGKSGKSYESRERRRSRYLSPPYTDLSFGSKNSPVSEENGSEGVDIIDGQSVGSPSLVSSGKKLLKKKSMQAISGFSSSNVLSELRFAALDCLHSHRSRHFDQVERFFSGFRSSVFQDKSNGEIDRIILQTEPGVEVPTDKARGMVEESTESGVKKPFAGSTGTDTQARSKAQPNDIPKRRRRKKEMVTVVPRTVPAPGFSEVNGNPTNGPFMINFQTIGCLTSEGMSVPKKGRKKAGINVELQPAKVATVLPDLNGNCSTPSSLLEDSMTTNFFSFVDKSEPTTRKKMDGTASAMTEGITGLVYVNGNNAQVGSFLKDVQVMGPCSTQDIAEVHKEEGMKGVSGSLNLSSKSEVTAKQMEPNGNNADQSSSFHKDLMDLLSPVGKPGPKKRKRKEKTSVDPIPDLNGNAAIPISPGANLPAGEDKPPRKRRKNKPIAGFVPQISINYNKVQTHGEASGSALLLRFAQGFPMPSKEALTATFCGFGRIKELETQALSDSISAQVVFENSSDAGYAFKSLEKSSPFGPALINYGLHHLPAASGVPVTSKTVEGFKMPARKPYGLKPITGETPDLSVIRKNLEMMTSMLEKAGDDLSPETRAKLETEVKGLLKKVSTMVGSSSS</sequence>
<dbReference type="EMBL" id="CM046395">
    <property type="protein sequence ID" value="KAI8543696.1"/>
    <property type="molecule type" value="Genomic_DNA"/>
</dbReference>
<keyword evidence="2" id="KW-1185">Reference proteome</keyword>
<protein>
    <submittedName>
        <fullName evidence="1">Uncharacterized protein</fullName>
    </submittedName>
</protein>
<accession>A0ACC0MSY9</accession>
<reference evidence="1" key="1">
    <citation type="submission" date="2022-02" db="EMBL/GenBank/DDBJ databases">
        <title>Plant Genome Project.</title>
        <authorList>
            <person name="Zhang R.-G."/>
        </authorList>
    </citation>
    <scope>NUCLEOTIDE SEQUENCE</scope>
    <source>
        <strain evidence="1">AT1</strain>
    </source>
</reference>
<name>A0ACC0MSY9_RHOML</name>
<gene>
    <name evidence="1" type="ORF">RHMOL_Rhmol08G0238500</name>
</gene>
<evidence type="ECO:0000313" key="2">
    <source>
        <dbReference type="Proteomes" id="UP001062846"/>
    </source>
</evidence>
<comment type="caution">
    <text evidence="1">The sequence shown here is derived from an EMBL/GenBank/DDBJ whole genome shotgun (WGS) entry which is preliminary data.</text>
</comment>